<evidence type="ECO:0000256" key="3">
    <source>
        <dbReference type="ARBA" id="ARBA00019010"/>
    </source>
</evidence>
<evidence type="ECO:0000256" key="5">
    <source>
        <dbReference type="ARBA" id="ARBA00022694"/>
    </source>
</evidence>
<comment type="subcellular location">
    <subcellularLocation>
        <location evidence="1">Cytoplasm</location>
    </subcellularLocation>
</comment>
<dbReference type="GO" id="GO:0046872">
    <property type="term" value="F:metal ion binding"/>
    <property type="evidence" value="ECO:0007669"/>
    <property type="project" value="UniProtKB-KW"/>
</dbReference>
<dbReference type="InterPro" id="IPR003442">
    <property type="entry name" value="T6A_TsaE"/>
</dbReference>
<dbReference type="GO" id="GO:0002949">
    <property type="term" value="P:tRNA threonylcarbamoyladenosine modification"/>
    <property type="evidence" value="ECO:0007669"/>
    <property type="project" value="InterPro"/>
</dbReference>
<accession>A0A972VVG9</accession>
<gene>
    <name evidence="11" type="primary">tsaE</name>
    <name evidence="11" type="ORF">HQ497_06510</name>
</gene>
<evidence type="ECO:0000313" key="12">
    <source>
        <dbReference type="Proteomes" id="UP000754644"/>
    </source>
</evidence>
<name>A0A972VVG9_9GAMM</name>
<dbReference type="Gene3D" id="3.40.50.300">
    <property type="entry name" value="P-loop containing nucleotide triphosphate hydrolases"/>
    <property type="match status" value="1"/>
</dbReference>
<keyword evidence="9" id="KW-0460">Magnesium</keyword>
<comment type="caution">
    <text evidence="11">The sequence shown here is derived from an EMBL/GenBank/DDBJ whole genome shotgun (WGS) entry which is preliminary data.</text>
</comment>
<organism evidence="11 12">
    <name type="scientific">SAR86 cluster bacterium</name>
    <dbReference type="NCBI Taxonomy" id="2030880"/>
    <lineage>
        <taxon>Bacteria</taxon>
        <taxon>Pseudomonadati</taxon>
        <taxon>Pseudomonadota</taxon>
        <taxon>Gammaproteobacteria</taxon>
        <taxon>SAR86 cluster</taxon>
    </lineage>
</organism>
<protein>
    <recommendedName>
        <fullName evidence="3">tRNA threonylcarbamoyladenosine biosynthesis protein TsaE</fullName>
    </recommendedName>
    <alternativeName>
        <fullName evidence="10">t(6)A37 threonylcarbamoyladenosine biosynthesis protein TsaE</fullName>
    </alternativeName>
</protein>
<evidence type="ECO:0000256" key="8">
    <source>
        <dbReference type="ARBA" id="ARBA00022840"/>
    </source>
</evidence>
<keyword evidence="7" id="KW-0547">Nucleotide-binding</keyword>
<evidence type="ECO:0000256" key="4">
    <source>
        <dbReference type="ARBA" id="ARBA00022490"/>
    </source>
</evidence>
<dbReference type="InterPro" id="IPR027417">
    <property type="entry name" value="P-loop_NTPase"/>
</dbReference>
<dbReference type="GO" id="GO:0005524">
    <property type="term" value="F:ATP binding"/>
    <property type="evidence" value="ECO:0007669"/>
    <property type="project" value="UniProtKB-KW"/>
</dbReference>
<evidence type="ECO:0000256" key="6">
    <source>
        <dbReference type="ARBA" id="ARBA00022723"/>
    </source>
</evidence>
<proteinExistence type="inferred from homology"/>
<dbReference type="PANTHER" id="PTHR33540:SF2">
    <property type="entry name" value="TRNA THREONYLCARBAMOYLADENOSINE BIOSYNTHESIS PROTEIN TSAE"/>
    <property type="match status" value="1"/>
</dbReference>
<dbReference type="Proteomes" id="UP000754644">
    <property type="component" value="Unassembled WGS sequence"/>
</dbReference>
<keyword evidence="4" id="KW-0963">Cytoplasm</keyword>
<comment type="similarity">
    <text evidence="2">Belongs to the TsaE family.</text>
</comment>
<dbReference type="EMBL" id="JABMOJ010000242">
    <property type="protein sequence ID" value="NQV64999.1"/>
    <property type="molecule type" value="Genomic_DNA"/>
</dbReference>
<sequence>MTVFAQQLADELATEAMGRRLSVLLNGRGIVYLSGELGAGKTTLSRGILRGMGYTGAVKSPTFTLVEPYEMAEQAAYHFDLYRLEDPEEFEYLGIDEYLESGHLCLLEWPEKGLGHIPRSDLTIDLEVLAEGRLLVVTANSAFGEQICHGLIESAK</sequence>
<dbReference type="AlphaFoldDB" id="A0A972VVG9"/>
<dbReference type="GO" id="GO:0005737">
    <property type="term" value="C:cytoplasm"/>
    <property type="evidence" value="ECO:0007669"/>
    <property type="project" value="UniProtKB-SubCell"/>
</dbReference>
<dbReference type="SUPFAM" id="SSF52540">
    <property type="entry name" value="P-loop containing nucleoside triphosphate hydrolases"/>
    <property type="match status" value="1"/>
</dbReference>
<evidence type="ECO:0000256" key="9">
    <source>
        <dbReference type="ARBA" id="ARBA00022842"/>
    </source>
</evidence>
<evidence type="ECO:0000256" key="7">
    <source>
        <dbReference type="ARBA" id="ARBA00022741"/>
    </source>
</evidence>
<evidence type="ECO:0000313" key="11">
    <source>
        <dbReference type="EMBL" id="NQV64999.1"/>
    </source>
</evidence>
<dbReference type="Pfam" id="PF02367">
    <property type="entry name" value="TsaE"/>
    <property type="match status" value="1"/>
</dbReference>
<dbReference type="PANTHER" id="PTHR33540">
    <property type="entry name" value="TRNA THREONYLCARBAMOYLADENOSINE BIOSYNTHESIS PROTEIN TSAE"/>
    <property type="match status" value="1"/>
</dbReference>
<evidence type="ECO:0000256" key="1">
    <source>
        <dbReference type="ARBA" id="ARBA00004496"/>
    </source>
</evidence>
<dbReference type="NCBIfam" id="TIGR00150">
    <property type="entry name" value="T6A_YjeE"/>
    <property type="match status" value="1"/>
</dbReference>
<keyword evidence="6" id="KW-0479">Metal-binding</keyword>
<keyword evidence="8" id="KW-0067">ATP-binding</keyword>
<keyword evidence="5" id="KW-0819">tRNA processing</keyword>
<reference evidence="11" key="1">
    <citation type="submission" date="2020-05" db="EMBL/GenBank/DDBJ databases">
        <title>Sulfur intermediates as new biogeochemical hubs in an aquatic model microbial ecosystem.</title>
        <authorList>
            <person name="Vigneron A."/>
        </authorList>
    </citation>
    <scope>NUCLEOTIDE SEQUENCE</scope>
    <source>
        <strain evidence="11">Bin.250</strain>
    </source>
</reference>
<evidence type="ECO:0000256" key="2">
    <source>
        <dbReference type="ARBA" id="ARBA00007599"/>
    </source>
</evidence>
<evidence type="ECO:0000256" key="10">
    <source>
        <dbReference type="ARBA" id="ARBA00032441"/>
    </source>
</evidence>